<dbReference type="Gene3D" id="3.90.1150.50">
    <property type="entry name" value="Transcription-repair-coupling factor, D7 domain"/>
    <property type="match status" value="1"/>
</dbReference>
<name>A0A0F8WJV6_9ZZZZ</name>
<accession>A0A0F8WJV6</accession>
<protein>
    <recommendedName>
        <fullName evidence="1">Transcription-repair-coupling factor C-terminal domain-containing protein</fullName>
    </recommendedName>
</protein>
<dbReference type="Pfam" id="PF03461">
    <property type="entry name" value="TRCF"/>
    <property type="match status" value="1"/>
</dbReference>
<gene>
    <name evidence="2" type="ORF">LCGC14_3057260</name>
</gene>
<dbReference type="InterPro" id="IPR005118">
    <property type="entry name" value="TRCF_C"/>
</dbReference>
<evidence type="ECO:0000259" key="1">
    <source>
        <dbReference type="Pfam" id="PF03461"/>
    </source>
</evidence>
<evidence type="ECO:0000313" key="2">
    <source>
        <dbReference type="EMBL" id="KKK57162.1"/>
    </source>
</evidence>
<dbReference type="EMBL" id="LAZR01064624">
    <property type="protein sequence ID" value="KKK57162.1"/>
    <property type="molecule type" value="Genomic_DNA"/>
</dbReference>
<organism evidence="2">
    <name type="scientific">marine sediment metagenome</name>
    <dbReference type="NCBI Taxonomy" id="412755"/>
    <lineage>
        <taxon>unclassified sequences</taxon>
        <taxon>metagenomes</taxon>
        <taxon>ecological metagenomes</taxon>
    </lineage>
</organism>
<dbReference type="InterPro" id="IPR037235">
    <property type="entry name" value="TRCF-like_C_D7"/>
</dbReference>
<feature type="domain" description="Transcription-repair-coupling factor C-terminal" evidence="1">
    <location>
        <begin position="57"/>
        <end position="108"/>
    </location>
</feature>
<proteinExistence type="predicted"/>
<comment type="caution">
    <text evidence="2">The sequence shown here is derived from an EMBL/GenBank/DDBJ whole genome shotgun (WGS) entry which is preliminary data.</text>
</comment>
<dbReference type="AlphaFoldDB" id="A0A0F8WJV6"/>
<sequence>MAKRITPKLIQASDDLGIVLAEIAALQEQKGDLQKVLIDSGFDEIDGELFRATVSHSVRKQVAWKRIAEELEDRFGPIPDPVDNLIKLQQARVKLAGAGARVAEFRGGRLIVAPLSLDSEQVKALRKAIPDAVYESLKKTVRIRVPDEPSERFPAAIRAADELLRVSAPRLAPSP</sequence>
<dbReference type="GO" id="GO:0006281">
    <property type="term" value="P:DNA repair"/>
    <property type="evidence" value="ECO:0007669"/>
    <property type="project" value="InterPro"/>
</dbReference>
<dbReference type="SUPFAM" id="SSF143517">
    <property type="entry name" value="TRCF domain-like"/>
    <property type="match status" value="1"/>
</dbReference>
<reference evidence="2" key="1">
    <citation type="journal article" date="2015" name="Nature">
        <title>Complex archaea that bridge the gap between prokaryotes and eukaryotes.</title>
        <authorList>
            <person name="Spang A."/>
            <person name="Saw J.H."/>
            <person name="Jorgensen S.L."/>
            <person name="Zaremba-Niedzwiedzka K."/>
            <person name="Martijn J."/>
            <person name="Lind A.E."/>
            <person name="van Eijk R."/>
            <person name="Schleper C."/>
            <person name="Guy L."/>
            <person name="Ettema T.J."/>
        </authorList>
    </citation>
    <scope>NUCLEOTIDE SEQUENCE</scope>
</reference>